<feature type="domain" description="2EXR" evidence="1">
    <location>
        <begin position="44"/>
        <end position="147"/>
    </location>
</feature>
<dbReference type="Pfam" id="PF20150">
    <property type="entry name" value="2EXR"/>
    <property type="match status" value="1"/>
</dbReference>
<dbReference type="PANTHER" id="PTHR35910:SF6">
    <property type="entry name" value="2EXR DOMAIN-CONTAINING PROTEIN"/>
    <property type="match status" value="1"/>
</dbReference>
<gene>
    <name evidence="2" type="ORF">PAC_06661</name>
</gene>
<dbReference type="Proteomes" id="UP000184330">
    <property type="component" value="Unassembled WGS sequence"/>
</dbReference>
<dbReference type="AlphaFoldDB" id="A0A1L7WVG3"/>
<protein>
    <recommendedName>
        <fullName evidence="1">2EXR domain-containing protein</fullName>
    </recommendedName>
</protein>
<reference evidence="2 3" key="1">
    <citation type="submission" date="2016-03" db="EMBL/GenBank/DDBJ databases">
        <authorList>
            <person name="Ploux O."/>
        </authorList>
    </citation>
    <scope>NUCLEOTIDE SEQUENCE [LARGE SCALE GENOMIC DNA]</scope>
    <source>
        <strain evidence="2 3">UAMH 11012</strain>
    </source>
</reference>
<dbReference type="InterPro" id="IPR045518">
    <property type="entry name" value="2EXR"/>
</dbReference>
<dbReference type="EMBL" id="FJOG01000008">
    <property type="protein sequence ID" value="CZR56772.1"/>
    <property type="molecule type" value="Genomic_DNA"/>
</dbReference>
<evidence type="ECO:0000259" key="1">
    <source>
        <dbReference type="Pfam" id="PF20150"/>
    </source>
</evidence>
<dbReference type="PANTHER" id="PTHR35910">
    <property type="entry name" value="2EXR DOMAIN-CONTAINING PROTEIN"/>
    <property type="match status" value="1"/>
</dbReference>
<organism evidence="2 3">
    <name type="scientific">Phialocephala subalpina</name>
    <dbReference type="NCBI Taxonomy" id="576137"/>
    <lineage>
        <taxon>Eukaryota</taxon>
        <taxon>Fungi</taxon>
        <taxon>Dikarya</taxon>
        <taxon>Ascomycota</taxon>
        <taxon>Pezizomycotina</taxon>
        <taxon>Leotiomycetes</taxon>
        <taxon>Helotiales</taxon>
        <taxon>Mollisiaceae</taxon>
        <taxon>Phialocephala</taxon>
        <taxon>Phialocephala fortinii species complex</taxon>
    </lineage>
</organism>
<name>A0A1L7WVG3_9HELO</name>
<keyword evidence="3" id="KW-1185">Reference proteome</keyword>
<dbReference type="OrthoDB" id="3563121at2759"/>
<accession>A0A1L7WVG3</accession>
<sequence>MRERFAFERADENREGELVRAMGRRIKNDGIDTTRKHVVPAYIFTRFRELPTEIRRRIWSFAACFEKPRIHQLTSPIPSTDKGILMMGCRVRTHGSSYVSPASGSYPDSVSVVLHVCQESRMVAQRIHTLLPCEKYGQPRYFNNLHDEFYIGGEPSWTRFQVLVDMFIRLNSSRSLPRRARLDVEKLSEIRNLRVDLNAFASMPIHFWAGFTKLEKLTLVLYSYDEFGEHEDVSFDPHPDFVRVKQRSKHGGRAEWVLNYVREAFHAAKNDLPQWTIPQLDVLHRFAELPNNFELELADDQYNTESDAEEGEYDDSGWYREAGARMIHNVSRNEIRRLKIMHHPSLKITHFNRHFHDGKESGQYLTDSETEDLDGFDDYDF</sequence>
<evidence type="ECO:0000313" key="3">
    <source>
        <dbReference type="Proteomes" id="UP000184330"/>
    </source>
</evidence>
<evidence type="ECO:0000313" key="2">
    <source>
        <dbReference type="EMBL" id="CZR56772.1"/>
    </source>
</evidence>
<proteinExistence type="predicted"/>